<reference evidence="1 2" key="1">
    <citation type="submission" date="2020-07" db="EMBL/GenBank/DDBJ databases">
        <title>Genomic Encyclopedia of Type Strains, Phase IV (KMG-IV): sequencing the most valuable type-strain genomes for metagenomic binning, comparative biology and taxonomic classification.</title>
        <authorList>
            <person name="Goeker M."/>
        </authorList>
    </citation>
    <scope>NUCLEOTIDE SEQUENCE [LARGE SCALE GENOMIC DNA]</scope>
    <source>
        <strain evidence="1 2">DSM 45533</strain>
    </source>
</reference>
<dbReference type="PANTHER" id="PTHR34613">
    <property type="entry name" value="SLL0800 PROTEIN"/>
    <property type="match status" value="1"/>
</dbReference>
<organism evidence="1 2">
    <name type="scientific">Nonomuraea soli</name>
    <dbReference type="NCBI Taxonomy" id="1032476"/>
    <lineage>
        <taxon>Bacteria</taxon>
        <taxon>Bacillati</taxon>
        <taxon>Actinomycetota</taxon>
        <taxon>Actinomycetes</taxon>
        <taxon>Streptosporangiales</taxon>
        <taxon>Streptosporangiaceae</taxon>
        <taxon>Nonomuraea</taxon>
    </lineage>
</organism>
<dbReference type="PANTHER" id="PTHR34613:SF1">
    <property type="entry name" value="SLL6017 PROTEIN"/>
    <property type="match status" value="1"/>
</dbReference>
<protein>
    <submittedName>
        <fullName evidence="1">Uncharacterized protein</fullName>
    </submittedName>
</protein>
<gene>
    <name evidence="1" type="ORF">HNR30_004315</name>
</gene>
<dbReference type="Proteomes" id="UP000530928">
    <property type="component" value="Unassembled WGS sequence"/>
</dbReference>
<keyword evidence="2" id="KW-1185">Reference proteome</keyword>
<accession>A0A7W0HRR9</accession>
<sequence length="244" mass="26768">MAEAKVVIRRGDTVLVLDTDDGPYVLIVEAQGCEDKHKPAAWAYYVSYVTAKYDAQPILLVISRDAKTAGWARRFHYIGLPDRPCLIVCPLAIGPDDLPAVTDFDQACSDLVLTVFSALVHAERPEAEAILEVLCIALATIPTDLATELAAFAEAGLRGTTAFDYWSRMMSMRSIDYQTVLEREGVAKGLAKGLAEALLGVLAHNEVEVSDDARARIESCTDPDVLRRWFVEAFDVSTAEELFD</sequence>
<dbReference type="RefSeq" id="WP_181611669.1">
    <property type="nucleotide sequence ID" value="NZ_BAABAM010000003.1"/>
</dbReference>
<dbReference type="EMBL" id="JACDUR010000004">
    <property type="protein sequence ID" value="MBA2892961.1"/>
    <property type="molecule type" value="Genomic_DNA"/>
</dbReference>
<evidence type="ECO:0000313" key="1">
    <source>
        <dbReference type="EMBL" id="MBA2892961.1"/>
    </source>
</evidence>
<name>A0A7W0HRR9_9ACTN</name>
<proteinExistence type="predicted"/>
<evidence type="ECO:0000313" key="2">
    <source>
        <dbReference type="Proteomes" id="UP000530928"/>
    </source>
</evidence>
<comment type="caution">
    <text evidence="1">The sequence shown here is derived from an EMBL/GenBank/DDBJ whole genome shotgun (WGS) entry which is preliminary data.</text>
</comment>
<dbReference type="AlphaFoldDB" id="A0A7W0HRR9"/>